<dbReference type="PANTHER" id="PTHR36919">
    <property type="entry name" value="BLR1215 PROTEIN"/>
    <property type="match status" value="1"/>
</dbReference>
<evidence type="ECO:0000313" key="6">
    <source>
        <dbReference type="Proteomes" id="UP001228636"/>
    </source>
</evidence>
<evidence type="ECO:0000313" key="4">
    <source>
        <dbReference type="EMBL" id="MDN3618993.1"/>
    </source>
</evidence>
<dbReference type="InterPro" id="IPR019223">
    <property type="entry name" value="DUF2147"/>
</dbReference>
<evidence type="ECO:0000313" key="3">
    <source>
        <dbReference type="EMBL" id="AUC22740.1"/>
    </source>
</evidence>
<name>A0AAJ1QW64_9FLAO</name>
<proteinExistence type="predicted"/>
<dbReference type="Gene3D" id="2.40.128.520">
    <property type="match status" value="1"/>
</dbReference>
<dbReference type="Proteomes" id="UP001228636">
    <property type="component" value="Unassembled WGS sequence"/>
</dbReference>
<accession>A0AAJ1QW64</accession>
<dbReference type="EMBL" id="CP019336">
    <property type="protein sequence ID" value="AUC22740.1"/>
    <property type="molecule type" value="Genomic_DNA"/>
</dbReference>
<reference evidence="4" key="3">
    <citation type="submission" date="2023-06" db="EMBL/GenBank/DDBJ databases">
        <authorList>
            <person name="Lucena T."/>
            <person name="Sun Q."/>
        </authorList>
    </citation>
    <scope>NUCLEOTIDE SEQUENCE</scope>
    <source>
        <strain evidence="4">CECT 8670</strain>
    </source>
</reference>
<evidence type="ECO:0000313" key="5">
    <source>
        <dbReference type="Proteomes" id="UP000232721"/>
    </source>
</evidence>
<dbReference type="EMBL" id="JAUFQH010000004">
    <property type="protein sequence ID" value="MDN3618993.1"/>
    <property type="molecule type" value="Genomic_DNA"/>
</dbReference>
<dbReference type="Proteomes" id="UP000232721">
    <property type="component" value="Chromosome"/>
</dbReference>
<protein>
    <submittedName>
        <fullName evidence="4">DUF2147 domain-containing protein</fullName>
    </submittedName>
</protein>
<gene>
    <name evidence="3" type="ORF">BTO15_11850</name>
    <name evidence="4" type="ORF">QWY81_05925</name>
</gene>
<reference evidence="3 5" key="2">
    <citation type="submission" date="2017-02" db="EMBL/GenBank/DDBJ databases">
        <title>Trade-off between light-utilization and light-protection in marine flavobacteria.</title>
        <authorList>
            <person name="Kumagai Y."/>
            <person name="Yoshizawa S."/>
            <person name="Kogure K."/>
            <person name="Iwasaki W."/>
        </authorList>
    </citation>
    <scope>NUCLEOTIDE SEQUENCE [LARGE SCALE GENOMIC DNA]</scope>
    <source>
        <strain evidence="3 5">KCTC 23670</strain>
    </source>
</reference>
<dbReference type="PANTHER" id="PTHR36919:SF3">
    <property type="entry name" value="BLL5882 PROTEIN"/>
    <property type="match status" value="1"/>
</dbReference>
<evidence type="ECO:0000259" key="2">
    <source>
        <dbReference type="Pfam" id="PF09917"/>
    </source>
</evidence>
<organism evidence="4 6">
    <name type="scientific">Polaribacter sejongensis</name>
    <dbReference type="NCBI Taxonomy" id="985043"/>
    <lineage>
        <taxon>Bacteria</taxon>
        <taxon>Pseudomonadati</taxon>
        <taxon>Bacteroidota</taxon>
        <taxon>Flavobacteriia</taxon>
        <taxon>Flavobacteriales</taxon>
        <taxon>Flavobacteriaceae</taxon>
    </lineage>
</organism>
<evidence type="ECO:0000256" key="1">
    <source>
        <dbReference type="SAM" id="SignalP"/>
    </source>
</evidence>
<dbReference type="Pfam" id="PF09917">
    <property type="entry name" value="DUF2147"/>
    <property type="match status" value="1"/>
</dbReference>
<feature type="chain" id="PRO_5042485132" evidence="1">
    <location>
        <begin position="20"/>
        <end position="141"/>
    </location>
</feature>
<feature type="signal peptide" evidence="1">
    <location>
        <begin position="1"/>
        <end position="19"/>
    </location>
</feature>
<reference evidence="4 6" key="1">
    <citation type="journal article" date="2014" name="Int. J. Syst. Evol. Microbiol.">
        <title>Complete genome sequence of Corynebacterium casei LMG S-19264T (=DSM 44701T), isolated from a smear-ripened cheese.</title>
        <authorList>
            <consortium name="US DOE Joint Genome Institute (JGI-PGF)"/>
            <person name="Walter F."/>
            <person name="Albersmeier A."/>
            <person name="Kalinowski J."/>
            <person name="Ruckert C."/>
        </authorList>
    </citation>
    <scope>NUCLEOTIDE SEQUENCE [LARGE SCALE GENOMIC DNA]</scope>
    <source>
        <strain evidence="4 6">CECT 8670</strain>
    </source>
</reference>
<keyword evidence="5" id="KW-1185">Reference proteome</keyword>
<dbReference type="RefSeq" id="WP_165730405.1">
    <property type="nucleotide sequence ID" value="NZ_CP019336.1"/>
</dbReference>
<sequence>MKKSLFTFVLLIISFSMSSQTIFGKWNSKNDETGKVDSVVEIYEKDGKAFAKIIDIKNPDRKTAVCSLCEGENKDKPILGLNILSGLEKDGDEWSGGTILDPRNGKVYKSYVELVKPNKLKVRGYIGLSLFGKTTYWERAI</sequence>
<feature type="domain" description="DUF2147" evidence="2">
    <location>
        <begin position="24"/>
        <end position="139"/>
    </location>
</feature>
<keyword evidence="1" id="KW-0732">Signal</keyword>
<dbReference type="AlphaFoldDB" id="A0AAJ1QW64"/>